<dbReference type="Proteomes" id="UP000605201">
    <property type="component" value="Unassembled WGS sequence"/>
</dbReference>
<dbReference type="GO" id="GO:0046872">
    <property type="term" value="F:metal ion binding"/>
    <property type="evidence" value="ECO:0007669"/>
    <property type="project" value="InterPro"/>
</dbReference>
<dbReference type="SUPFAM" id="SSF47240">
    <property type="entry name" value="Ferritin-like"/>
    <property type="match status" value="1"/>
</dbReference>
<accession>A0A8J6P5L0</accession>
<evidence type="ECO:0000256" key="1">
    <source>
        <dbReference type="SAM" id="Coils"/>
    </source>
</evidence>
<dbReference type="Pfam" id="PF02915">
    <property type="entry name" value="Rubrerythrin"/>
    <property type="match status" value="2"/>
</dbReference>
<dbReference type="EMBL" id="JACNIG010000370">
    <property type="protein sequence ID" value="MBC8434012.1"/>
    <property type="molecule type" value="Genomic_DNA"/>
</dbReference>
<feature type="coiled-coil region" evidence="1">
    <location>
        <begin position="98"/>
        <end position="125"/>
    </location>
</feature>
<sequence length="155" mass="18093">MQFENLKAIIDFAIESEKVAAAFYDEVSEKEPFAGSKEMLKEFAAEERKHQALLEKFLTEGVDKSVAEYELKWVTDIKRSNYVVEMEYTEGMVYNEILMLAMQREEKALALYNELEKEVEDAASKKLFQVLAQEEAKHKLYLETQYDDYMAKMGD</sequence>
<proteinExistence type="predicted"/>
<feature type="domain" description="Rubrerythrin diiron-binding" evidence="2">
    <location>
        <begin position="96"/>
        <end position="148"/>
    </location>
</feature>
<evidence type="ECO:0000259" key="2">
    <source>
        <dbReference type="Pfam" id="PF02915"/>
    </source>
</evidence>
<comment type="caution">
    <text evidence="3">The sequence shown here is derived from an EMBL/GenBank/DDBJ whole genome shotgun (WGS) entry which is preliminary data.</text>
</comment>
<dbReference type="PANTHER" id="PTHR33531:SF10">
    <property type="entry name" value="BLR7895 PROTEIN"/>
    <property type="match status" value="1"/>
</dbReference>
<feature type="domain" description="Rubrerythrin diiron-binding" evidence="2">
    <location>
        <begin position="9"/>
        <end position="89"/>
    </location>
</feature>
<dbReference type="InterPro" id="IPR012347">
    <property type="entry name" value="Ferritin-like"/>
</dbReference>
<dbReference type="InterPro" id="IPR003251">
    <property type="entry name" value="Rr_diiron-bd_dom"/>
</dbReference>
<gene>
    <name evidence="3" type="ORF">H8D96_19045</name>
</gene>
<dbReference type="GO" id="GO:0016491">
    <property type="term" value="F:oxidoreductase activity"/>
    <property type="evidence" value="ECO:0007669"/>
    <property type="project" value="InterPro"/>
</dbReference>
<evidence type="ECO:0000313" key="4">
    <source>
        <dbReference type="Proteomes" id="UP000605201"/>
    </source>
</evidence>
<name>A0A8J6P5L0_9BACT</name>
<reference evidence="3 4" key="1">
    <citation type="submission" date="2020-08" db="EMBL/GenBank/DDBJ databases">
        <title>Bridging the membrane lipid divide: bacteria of the FCB group superphylum have the potential to synthesize archaeal ether lipids.</title>
        <authorList>
            <person name="Villanueva L."/>
            <person name="Von Meijenfeldt F.A.B."/>
            <person name="Westbye A.B."/>
            <person name="Yadav S."/>
            <person name="Hopmans E.C."/>
            <person name="Dutilh B.E."/>
            <person name="Sinninghe Damste J.S."/>
        </authorList>
    </citation>
    <scope>NUCLEOTIDE SEQUENCE [LARGE SCALE GENOMIC DNA]</scope>
    <source>
        <strain evidence="3">NIOZ-UU17</strain>
    </source>
</reference>
<evidence type="ECO:0000313" key="3">
    <source>
        <dbReference type="EMBL" id="MBC8434012.1"/>
    </source>
</evidence>
<keyword evidence="1" id="KW-0175">Coiled coil</keyword>
<dbReference type="AlphaFoldDB" id="A0A8J6P5L0"/>
<organism evidence="3 4">
    <name type="scientific">Candidatus Desulfatibia vada</name>
    <dbReference type="NCBI Taxonomy" id="2841696"/>
    <lineage>
        <taxon>Bacteria</taxon>
        <taxon>Pseudomonadati</taxon>
        <taxon>Thermodesulfobacteriota</taxon>
        <taxon>Desulfobacteria</taxon>
        <taxon>Desulfobacterales</taxon>
        <taxon>Desulfobacterales incertae sedis</taxon>
        <taxon>Candidatus Desulfatibia</taxon>
    </lineage>
</organism>
<dbReference type="CDD" id="cd01045">
    <property type="entry name" value="Ferritin_like_AB"/>
    <property type="match status" value="1"/>
</dbReference>
<protein>
    <submittedName>
        <fullName evidence="3">Ferritin family protein</fullName>
    </submittedName>
</protein>
<dbReference type="PANTHER" id="PTHR33531">
    <property type="entry name" value="RUBRERYTHRIN SUBFAMILY"/>
    <property type="match status" value="1"/>
</dbReference>
<dbReference type="InterPro" id="IPR009078">
    <property type="entry name" value="Ferritin-like_SF"/>
</dbReference>
<dbReference type="Gene3D" id="1.20.1260.10">
    <property type="match status" value="1"/>
</dbReference>